<dbReference type="Pfam" id="PF23598">
    <property type="entry name" value="LRR_14"/>
    <property type="match status" value="1"/>
</dbReference>
<sequence>MQPMKLVSKLQAAFEDWKLIVSRISNNTTLNSKGVTDSMGNAASNIGKDPIIARSNPSAPGVLRLYNLEDHVFPYKVSKSEETYPSIHLASSLASFEKLVLKHLPLSPRLEEITGKETDIYHNVVNREETAREILASGERMTIIRHNPKEDRNQVYMCRQFVVEITEGIGEIRDLKVLQACCNYLTRLPRQIGCLTNLRVLVLSKNRIQSLPDEIGLLKNLRELNLSQNLLSTLPRGISALKALNALHIDDNLFTTLPSVIGRLYGLKYLNISNNRIQNIPLEILKLPFLIELTALSCDFASKDSIECIGDITLKETCSRHLIRNNLKIQRNIHKPLIKYLLSVQECSFCGGPLFEHYYLHRSTQTFDSERFPIVYKLCVKHYVRHEDRIATLFLGPLKTYPQRLIKSNMPFVGELFNHLGYNDEQKRILEQGWNGEGDRMPLICLSKYVEMYDEEN</sequence>
<gene>
    <name evidence="4" type="ORF">PFJ87_09g00360</name>
</gene>
<dbReference type="InterPro" id="IPR001611">
    <property type="entry name" value="Leu-rich_rpt"/>
</dbReference>
<dbReference type="SMART" id="SM00369">
    <property type="entry name" value="LRR_TYP"/>
    <property type="match status" value="3"/>
</dbReference>
<dbReference type="Gene3D" id="3.80.10.10">
    <property type="entry name" value="Ribonuclease Inhibitor"/>
    <property type="match status" value="1"/>
</dbReference>
<evidence type="ECO:0000259" key="3">
    <source>
        <dbReference type="Pfam" id="PF23598"/>
    </source>
</evidence>
<evidence type="ECO:0000256" key="2">
    <source>
        <dbReference type="ARBA" id="ARBA00022737"/>
    </source>
</evidence>
<dbReference type="InterPro" id="IPR055414">
    <property type="entry name" value="LRR_R13L4/SHOC2-like"/>
</dbReference>
<reference evidence="4 5" key="1">
    <citation type="submission" date="2023-02" db="EMBL/GenBank/DDBJ databases">
        <title>Encephalitozoon hellem ATCC 50451 complete genome.</title>
        <authorList>
            <person name="Mascarenhas dos Santos A.C."/>
            <person name="Julian A.T."/>
            <person name="Pombert J.-F."/>
        </authorList>
    </citation>
    <scope>NUCLEOTIDE SEQUENCE [LARGE SCALE GENOMIC DNA]</scope>
    <source>
        <strain evidence="4 5">ATCC 50451</strain>
    </source>
</reference>
<evidence type="ECO:0000313" key="5">
    <source>
        <dbReference type="Proteomes" id="UP001217963"/>
    </source>
</evidence>
<dbReference type="PROSITE" id="PS51450">
    <property type="entry name" value="LRR"/>
    <property type="match status" value="3"/>
</dbReference>
<name>A0ABY8CKJ8_ENCHE</name>
<keyword evidence="5" id="KW-1185">Reference proteome</keyword>
<evidence type="ECO:0000256" key="1">
    <source>
        <dbReference type="ARBA" id="ARBA00022614"/>
    </source>
</evidence>
<dbReference type="InterPro" id="IPR032675">
    <property type="entry name" value="LRR_dom_sf"/>
</dbReference>
<dbReference type="PANTHER" id="PTHR48051">
    <property type="match status" value="1"/>
</dbReference>
<dbReference type="PANTHER" id="PTHR48051:SF36">
    <property type="entry name" value="CASPASE FAMILY P20 DOMAIN-CONTAINING PROTEIN"/>
    <property type="match status" value="1"/>
</dbReference>
<feature type="domain" description="Disease resistance R13L4/SHOC-2-like LRR" evidence="3">
    <location>
        <begin position="167"/>
        <end position="249"/>
    </location>
</feature>
<protein>
    <submittedName>
        <fullName evidence="4">Leucine-rich repeat domain-containing protein</fullName>
    </submittedName>
</protein>
<dbReference type="SUPFAM" id="SSF52075">
    <property type="entry name" value="Outer arm dynein light chain 1"/>
    <property type="match status" value="1"/>
</dbReference>
<dbReference type="Pfam" id="PF00560">
    <property type="entry name" value="LRR_1"/>
    <property type="match status" value="1"/>
</dbReference>
<accession>A0ABY8CKJ8</accession>
<keyword evidence="2" id="KW-0677">Repeat</keyword>
<organism evidence="4 5">
    <name type="scientific">Encephalitozoon hellem</name>
    <name type="common">Microsporidian parasite</name>
    <dbReference type="NCBI Taxonomy" id="27973"/>
    <lineage>
        <taxon>Eukaryota</taxon>
        <taxon>Fungi</taxon>
        <taxon>Fungi incertae sedis</taxon>
        <taxon>Microsporidia</taxon>
        <taxon>Unikaryonidae</taxon>
        <taxon>Encephalitozoon</taxon>
    </lineage>
</organism>
<evidence type="ECO:0000313" key="4">
    <source>
        <dbReference type="EMBL" id="WEL39409.1"/>
    </source>
</evidence>
<keyword evidence="1" id="KW-0433">Leucine-rich repeat</keyword>
<dbReference type="InterPro" id="IPR003591">
    <property type="entry name" value="Leu-rich_rpt_typical-subtyp"/>
</dbReference>
<proteinExistence type="predicted"/>
<dbReference type="Proteomes" id="UP001217963">
    <property type="component" value="Chromosome IX"/>
</dbReference>
<dbReference type="EMBL" id="CP119070">
    <property type="protein sequence ID" value="WEL39409.1"/>
    <property type="molecule type" value="Genomic_DNA"/>
</dbReference>
<dbReference type="InterPro" id="IPR050216">
    <property type="entry name" value="LRR_domain-containing"/>
</dbReference>